<keyword evidence="5 9" id="KW-0812">Transmembrane</keyword>
<dbReference type="OrthoDB" id="9810759at2"/>
<dbReference type="EMBL" id="PVWJ01000001">
    <property type="protein sequence ID" value="PSB05281.1"/>
    <property type="molecule type" value="Genomic_DNA"/>
</dbReference>
<feature type="domain" description="Cation/H+ exchanger transmembrane" evidence="10">
    <location>
        <begin position="15"/>
        <end position="398"/>
    </location>
</feature>
<feature type="transmembrane region" description="Helical" evidence="9">
    <location>
        <begin position="235"/>
        <end position="262"/>
    </location>
</feature>
<feature type="transmembrane region" description="Helical" evidence="9">
    <location>
        <begin position="344"/>
        <end position="367"/>
    </location>
</feature>
<keyword evidence="8 9" id="KW-0472">Membrane</keyword>
<evidence type="ECO:0000313" key="11">
    <source>
        <dbReference type="EMBL" id="PSB05281.1"/>
    </source>
</evidence>
<evidence type="ECO:0000259" key="10">
    <source>
        <dbReference type="Pfam" id="PF00999"/>
    </source>
</evidence>
<feature type="transmembrane region" description="Helical" evidence="9">
    <location>
        <begin position="193"/>
        <end position="215"/>
    </location>
</feature>
<feature type="transmembrane region" description="Helical" evidence="9">
    <location>
        <begin position="308"/>
        <end position="332"/>
    </location>
</feature>
<comment type="subcellular location">
    <subcellularLocation>
        <location evidence="1">Cell membrane</location>
        <topology evidence="1">Multi-pass membrane protein</topology>
    </subcellularLocation>
</comment>
<comment type="caution">
    <text evidence="11">The sequence shown here is derived from an EMBL/GenBank/DDBJ whole genome shotgun (WGS) entry which is preliminary data.</text>
</comment>
<dbReference type="PANTHER" id="PTHR32507:SF7">
    <property type="entry name" value="K(+)_H(+) ANTIPORTER NHAP2"/>
    <property type="match status" value="1"/>
</dbReference>
<gene>
    <name evidence="11" type="ORF">C7B64_00315</name>
</gene>
<evidence type="ECO:0000256" key="9">
    <source>
        <dbReference type="SAM" id="Phobius"/>
    </source>
</evidence>
<dbReference type="GO" id="GO:0005886">
    <property type="term" value="C:plasma membrane"/>
    <property type="evidence" value="ECO:0007669"/>
    <property type="project" value="UniProtKB-SubCell"/>
</dbReference>
<dbReference type="GO" id="GO:1902600">
    <property type="term" value="P:proton transmembrane transport"/>
    <property type="evidence" value="ECO:0007669"/>
    <property type="project" value="InterPro"/>
</dbReference>
<feature type="transmembrane region" description="Helical" evidence="9">
    <location>
        <begin position="283"/>
        <end position="302"/>
    </location>
</feature>
<accession>A0A2T1CAL0</accession>
<evidence type="ECO:0000256" key="7">
    <source>
        <dbReference type="ARBA" id="ARBA00023065"/>
    </source>
</evidence>
<evidence type="ECO:0000313" key="12">
    <source>
        <dbReference type="Proteomes" id="UP000238762"/>
    </source>
</evidence>
<organism evidence="11 12">
    <name type="scientific">Merismopedia glauca CCAP 1448/3</name>
    <dbReference type="NCBI Taxonomy" id="1296344"/>
    <lineage>
        <taxon>Bacteria</taxon>
        <taxon>Bacillati</taxon>
        <taxon>Cyanobacteriota</taxon>
        <taxon>Cyanophyceae</taxon>
        <taxon>Synechococcales</taxon>
        <taxon>Merismopediaceae</taxon>
        <taxon>Merismopedia</taxon>
    </lineage>
</organism>
<feature type="transmembrane region" description="Helical" evidence="9">
    <location>
        <begin position="57"/>
        <end position="75"/>
    </location>
</feature>
<reference evidence="11 12" key="2">
    <citation type="submission" date="2018-03" db="EMBL/GenBank/DDBJ databases">
        <title>The ancient ancestry and fast evolution of plastids.</title>
        <authorList>
            <person name="Moore K.R."/>
            <person name="Magnabosco C."/>
            <person name="Momper L."/>
            <person name="Gold D.A."/>
            <person name="Bosak T."/>
            <person name="Fournier G.P."/>
        </authorList>
    </citation>
    <scope>NUCLEOTIDE SEQUENCE [LARGE SCALE GENOMIC DNA]</scope>
    <source>
        <strain evidence="11 12">CCAP 1448/3</strain>
    </source>
</reference>
<dbReference type="Pfam" id="PF00999">
    <property type="entry name" value="Na_H_Exchanger"/>
    <property type="match status" value="1"/>
</dbReference>
<dbReference type="RefSeq" id="WP_106286665.1">
    <property type="nucleotide sequence ID" value="NZ_CAWNTC010000090.1"/>
</dbReference>
<dbReference type="Proteomes" id="UP000238762">
    <property type="component" value="Unassembled WGS sequence"/>
</dbReference>
<evidence type="ECO:0000256" key="6">
    <source>
        <dbReference type="ARBA" id="ARBA00022989"/>
    </source>
</evidence>
<dbReference type="Gene3D" id="1.20.1530.20">
    <property type="match status" value="1"/>
</dbReference>
<feature type="transmembrane region" description="Helical" evidence="9">
    <location>
        <begin position="6"/>
        <end position="25"/>
    </location>
</feature>
<dbReference type="AlphaFoldDB" id="A0A2T1CAL0"/>
<protein>
    <submittedName>
        <fullName evidence="11">Potassium/proton antiporter</fullName>
    </submittedName>
</protein>
<evidence type="ECO:0000256" key="3">
    <source>
        <dbReference type="ARBA" id="ARBA00022449"/>
    </source>
</evidence>
<dbReference type="NCBIfam" id="NF003715">
    <property type="entry name" value="PRK05326.1-2"/>
    <property type="match status" value="1"/>
</dbReference>
<keyword evidence="2" id="KW-0813">Transport</keyword>
<reference evidence="11 12" key="1">
    <citation type="submission" date="2018-02" db="EMBL/GenBank/DDBJ databases">
        <authorList>
            <person name="Cohen D.B."/>
            <person name="Kent A.D."/>
        </authorList>
    </citation>
    <scope>NUCLEOTIDE SEQUENCE [LARGE SCALE GENOMIC DNA]</scope>
    <source>
        <strain evidence="11 12">CCAP 1448/3</strain>
    </source>
</reference>
<evidence type="ECO:0000256" key="2">
    <source>
        <dbReference type="ARBA" id="ARBA00022448"/>
    </source>
</evidence>
<keyword evidence="3" id="KW-0050">Antiport</keyword>
<keyword evidence="12" id="KW-1185">Reference proteome</keyword>
<evidence type="ECO:0000256" key="4">
    <source>
        <dbReference type="ARBA" id="ARBA00022475"/>
    </source>
</evidence>
<feature type="transmembrane region" description="Helical" evidence="9">
    <location>
        <begin position="32"/>
        <end position="51"/>
    </location>
</feature>
<keyword evidence="7" id="KW-0406">Ion transport</keyword>
<dbReference type="InterPro" id="IPR038770">
    <property type="entry name" value="Na+/solute_symporter_sf"/>
</dbReference>
<evidence type="ECO:0000256" key="8">
    <source>
        <dbReference type="ARBA" id="ARBA00023136"/>
    </source>
</evidence>
<feature type="transmembrane region" description="Helical" evidence="9">
    <location>
        <begin position="130"/>
        <end position="149"/>
    </location>
</feature>
<dbReference type="NCBIfam" id="NF003716">
    <property type="entry name" value="PRK05326.1-3"/>
    <property type="match status" value="1"/>
</dbReference>
<feature type="transmembrane region" description="Helical" evidence="9">
    <location>
        <begin position="373"/>
        <end position="393"/>
    </location>
</feature>
<name>A0A2T1CAL0_9CYAN</name>
<dbReference type="PANTHER" id="PTHR32507">
    <property type="entry name" value="NA(+)/H(+) ANTIPORTER 1"/>
    <property type="match status" value="1"/>
</dbReference>
<evidence type="ECO:0000256" key="5">
    <source>
        <dbReference type="ARBA" id="ARBA00022692"/>
    </source>
</evidence>
<evidence type="ECO:0000256" key="1">
    <source>
        <dbReference type="ARBA" id="ARBA00004651"/>
    </source>
</evidence>
<proteinExistence type="predicted"/>
<feature type="transmembrane region" description="Helical" evidence="9">
    <location>
        <begin position="87"/>
        <end position="110"/>
    </location>
</feature>
<keyword evidence="4" id="KW-1003">Cell membrane</keyword>
<dbReference type="GO" id="GO:0015297">
    <property type="term" value="F:antiporter activity"/>
    <property type="evidence" value="ECO:0007669"/>
    <property type="project" value="UniProtKB-KW"/>
</dbReference>
<sequence length="403" mass="42670">MSPEQLFIITGVLLLASIFASKAAIKFGVPALLFFLTIGMVAGSEGIGGIYFDDPTLTQLIGNVALTLILFAGGLDTQWRQISPVLYQGLILSTVGVIITTLMVGFFAWLMLGSFSSFNVGLQGISWQQGLLLGAIVSSTDAAAVFSILRASNLNLKGNLQPLLELESGSNDPMAVLLTAELVQILTTANTSLITLGLSLIQQLLVGIILGYGAGRGMVWVLNNLRLSTQGLYPVATLALMLLTSGVTTALGGNGFLAVYIAGVVMGNLPFACRDTIISFHDGLSWLMQITMFLVLGLLVFPSQLLPIAWVGLAVALFLIFVARPASVFLCLLPFHVNLREQVFISWGGLRGAVPIVLATFPLAAGIADAAQLFNVVFFVVLISVLAQGLSLARVARWLGLAM</sequence>
<dbReference type="InterPro" id="IPR006153">
    <property type="entry name" value="Cation/H_exchanger_TM"/>
</dbReference>
<keyword evidence="6 9" id="KW-1133">Transmembrane helix</keyword>